<proteinExistence type="predicted"/>
<accession>A0A1I3T6L3</accession>
<evidence type="ECO:0000313" key="1">
    <source>
        <dbReference type="EMBL" id="SFJ65157.1"/>
    </source>
</evidence>
<dbReference type="Proteomes" id="UP000198670">
    <property type="component" value="Unassembled WGS sequence"/>
</dbReference>
<dbReference type="EMBL" id="FOQO01000012">
    <property type="protein sequence ID" value="SFJ65157.1"/>
    <property type="molecule type" value="Genomic_DNA"/>
</dbReference>
<protein>
    <submittedName>
        <fullName evidence="1">Uncharacterized protein</fullName>
    </submittedName>
</protein>
<keyword evidence="2" id="KW-1185">Reference proteome</keyword>
<evidence type="ECO:0000313" key="2">
    <source>
        <dbReference type="Proteomes" id="UP000198670"/>
    </source>
</evidence>
<name>A0A1I3T6L3_9SPHI</name>
<gene>
    <name evidence="1" type="ORF">SAMN05444682_1125</name>
</gene>
<sequence>MWTYHYPGAATVLASKQTVVFSGAKIRILERDLKGAVFFEK</sequence>
<reference evidence="1 2" key="1">
    <citation type="submission" date="2016-10" db="EMBL/GenBank/DDBJ databases">
        <authorList>
            <person name="de Groot N.N."/>
        </authorList>
    </citation>
    <scope>NUCLEOTIDE SEQUENCE [LARGE SCALE GENOMIC DNA]</scope>
    <source>
        <strain evidence="1 2">RK1</strain>
    </source>
</reference>
<organism evidence="1 2">
    <name type="scientific">Parapedobacter indicus</name>
    <dbReference type="NCBI Taxonomy" id="1477437"/>
    <lineage>
        <taxon>Bacteria</taxon>
        <taxon>Pseudomonadati</taxon>
        <taxon>Bacteroidota</taxon>
        <taxon>Sphingobacteriia</taxon>
        <taxon>Sphingobacteriales</taxon>
        <taxon>Sphingobacteriaceae</taxon>
        <taxon>Parapedobacter</taxon>
    </lineage>
</organism>
<dbReference type="AlphaFoldDB" id="A0A1I3T6L3"/>